<keyword evidence="1" id="KW-0812">Transmembrane</keyword>
<dbReference type="AlphaFoldDB" id="A0A2P6MIX9"/>
<feature type="transmembrane region" description="Helical" evidence="1">
    <location>
        <begin position="118"/>
        <end position="138"/>
    </location>
</feature>
<feature type="transmembrane region" description="Helical" evidence="1">
    <location>
        <begin position="36"/>
        <end position="57"/>
    </location>
</feature>
<dbReference type="InterPro" id="IPR017195">
    <property type="entry name" value="ABC_thiamin-permease_prd"/>
</dbReference>
<gene>
    <name evidence="2" type="ORF">C6I21_05395</name>
</gene>
<sequence length="200" mass="21518">MKSWKLKEVVLMSSLGVVFAFVYLAFFLFGQGLRNLLLPIGLAPFAYEIIFGIWFIVSIIAAYIIRRPGAAFFSELIAGIVQVLVGSPAGPMLILTAAIQGLGAEAVFAAFRWRVYTLPVLMAAGAGAAVVSYAYHLFASGYIALGPGLIISMFIVRVLSGILLAGLLGKWLSDRLEATGVLRGYAIHHARTQRSSRHAS</sequence>
<keyword evidence="3" id="KW-1185">Reference proteome</keyword>
<dbReference type="PIRSF" id="PIRSF037394">
    <property type="entry name" value="ABC_thiamine-permease_YkoE_prd"/>
    <property type="match status" value="1"/>
</dbReference>
<feature type="transmembrane region" description="Helical" evidence="1">
    <location>
        <begin position="144"/>
        <end position="168"/>
    </location>
</feature>
<dbReference type="OrthoDB" id="8017424at2"/>
<accession>A0A2P6MIX9</accession>
<evidence type="ECO:0000313" key="2">
    <source>
        <dbReference type="EMBL" id="PRO66239.1"/>
    </source>
</evidence>
<organism evidence="2 3">
    <name type="scientific">Alkalicoccus urumqiensis</name>
    <name type="common">Bacillus urumqiensis</name>
    <dbReference type="NCBI Taxonomy" id="1548213"/>
    <lineage>
        <taxon>Bacteria</taxon>
        <taxon>Bacillati</taxon>
        <taxon>Bacillota</taxon>
        <taxon>Bacilli</taxon>
        <taxon>Bacillales</taxon>
        <taxon>Bacillaceae</taxon>
        <taxon>Alkalicoccus</taxon>
    </lineage>
</organism>
<evidence type="ECO:0000256" key="1">
    <source>
        <dbReference type="SAM" id="Phobius"/>
    </source>
</evidence>
<dbReference type="EMBL" id="PVNS01000004">
    <property type="protein sequence ID" value="PRO66239.1"/>
    <property type="molecule type" value="Genomic_DNA"/>
</dbReference>
<evidence type="ECO:0000313" key="3">
    <source>
        <dbReference type="Proteomes" id="UP000243650"/>
    </source>
</evidence>
<comment type="caution">
    <text evidence="2">The sequence shown here is derived from an EMBL/GenBank/DDBJ whole genome shotgun (WGS) entry which is preliminary data.</text>
</comment>
<protein>
    <submittedName>
        <fullName evidence="2">Thiamine permease</fullName>
    </submittedName>
</protein>
<dbReference type="Proteomes" id="UP000243650">
    <property type="component" value="Unassembled WGS sequence"/>
</dbReference>
<reference evidence="2 3" key="1">
    <citation type="submission" date="2018-03" db="EMBL/GenBank/DDBJ databases">
        <title>Bacillus urumqiensis sp. nov., a moderately haloalkaliphilic bacterium isolated from a salt lake.</title>
        <authorList>
            <person name="Zhao B."/>
            <person name="Liao Z."/>
        </authorList>
    </citation>
    <scope>NUCLEOTIDE SEQUENCE [LARGE SCALE GENOMIC DNA]</scope>
    <source>
        <strain evidence="2 3">BZ-SZ-XJ18</strain>
    </source>
</reference>
<feature type="transmembrane region" description="Helical" evidence="1">
    <location>
        <begin position="9"/>
        <end position="30"/>
    </location>
</feature>
<dbReference type="RefSeq" id="WP_105958429.1">
    <property type="nucleotide sequence ID" value="NZ_PVNS01000004.1"/>
</dbReference>
<name>A0A2P6MIX9_ALKUR</name>
<keyword evidence="1" id="KW-1133">Transmembrane helix</keyword>
<dbReference type="Pfam" id="PF09819">
    <property type="entry name" value="ABC_cobalt"/>
    <property type="match status" value="1"/>
</dbReference>
<keyword evidence="1" id="KW-0472">Membrane</keyword>
<proteinExistence type="predicted"/>